<organism evidence="1 2">
    <name type="scientific">Echria macrotheca</name>
    <dbReference type="NCBI Taxonomy" id="438768"/>
    <lineage>
        <taxon>Eukaryota</taxon>
        <taxon>Fungi</taxon>
        <taxon>Dikarya</taxon>
        <taxon>Ascomycota</taxon>
        <taxon>Pezizomycotina</taxon>
        <taxon>Sordariomycetes</taxon>
        <taxon>Sordariomycetidae</taxon>
        <taxon>Sordariales</taxon>
        <taxon>Schizotheciaceae</taxon>
        <taxon>Echria</taxon>
    </lineage>
</organism>
<comment type="caution">
    <text evidence="1">The sequence shown here is derived from an EMBL/GenBank/DDBJ whole genome shotgun (WGS) entry which is preliminary data.</text>
</comment>
<sequence>MAPEATPSPPKREMKVLCLGLFRTGSYSMYTALTTLGYANVYHGLNSLGVNDDWVILNAAADATFPSLPTYRGPEKPFSRAEWDAIFGSCEAVTDVASVFGPALIDAYPDARVVLVERDFDKWYKSVVEGVVDSLFGTVPDFFVNTVEPMIGSVAGPTNRKMLLGWAGARDGVELRRRETLRAAWERHHREIREMCAGREGKLLEYRMGDGWEPLCEFLGCAVPRGGDGEVLPFPHANEAAALRKKIVGQQVAMLKKLGRKMAPWVAAAGAVGVAWWARSQGWL</sequence>
<accession>A0AAJ0BKG3</accession>
<dbReference type="Proteomes" id="UP001239445">
    <property type="component" value="Unassembled WGS sequence"/>
</dbReference>
<dbReference type="InterPro" id="IPR027417">
    <property type="entry name" value="P-loop_NTPase"/>
</dbReference>
<gene>
    <name evidence="1" type="ORF">QBC47DRAFT_95779</name>
</gene>
<reference evidence="1" key="1">
    <citation type="submission" date="2023-06" db="EMBL/GenBank/DDBJ databases">
        <title>Genome-scale phylogeny and comparative genomics of the fungal order Sordariales.</title>
        <authorList>
            <consortium name="Lawrence Berkeley National Laboratory"/>
            <person name="Hensen N."/>
            <person name="Bonometti L."/>
            <person name="Westerberg I."/>
            <person name="Brannstrom I.O."/>
            <person name="Guillou S."/>
            <person name="Cros-Aarteil S."/>
            <person name="Calhoun S."/>
            <person name="Haridas S."/>
            <person name="Kuo A."/>
            <person name="Mondo S."/>
            <person name="Pangilinan J."/>
            <person name="Riley R."/>
            <person name="Labutti K."/>
            <person name="Andreopoulos B."/>
            <person name="Lipzen A."/>
            <person name="Chen C."/>
            <person name="Yanf M."/>
            <person name="Daum C."/>
            <person name="Ng V."/>
            <person name="Clum A."/>
            <person name="Steindorff A."/>
            <person name="Ohm R."/>
            <person name="Martin F."/>
            <person name="Silar P."/>
            <person name="Natvig D."/>
            <person name="Lalanne C."/>
            <person name="Gautier V."/>
            <person name="Ament-Velasquez S.L."/>
            <person name="Kruys A."/>
            <person name="Hutchinson M.I."/>
            <person name="Powell A.J."/>
            <person name="Barry K."/>
            <person name="Miller A.N."/>
            <person name="Grigoriev I.V."/>
            <person name="Debuchy R."/>
            <person name="Gladieux P."/>
            <person name="Thoren M.H."/>
            <person name="Johannesson H."/>
        </authorList>
    </citation>
    <scope>NUCLEOTIDE SEQUENCE</scope>
    <source>
        <strain evidence="1">PSN4</strain>
    </source>
</reference>
<protein>
    <submittedName>
        <fullName evidence="1">Uncharacterized protein</fullName>
    </submittedName>
</protein>
<name>A0AAJ0BKG3_9PEZI</name>
<dbReference type="SUPFAM" id="SSF52540">
    <property type="entry name" value="P-loop containing nucleoside triphosphate hydrolases"/>
    <property type="match status" value="1"/>
</dbReference>
<dbReference type="EMBL" id="MU839828">
    <property type="protein sequence ID" value="KAK1758779.1"/>
    <property type="molecule type" value="Genomic_DNA"/>
</dbReference>
<dbReference type="InterPro" id="IPR040632">
    <property type="entry name" value="Sulfotransfer_4"/>
</dbReference>
<dbReference type="PANTHER" id="PTHR36978:SF4">
    <property type="entry name" value="P-LOOP CONTAINING NUCLEOSIDE TRIPHOSPHATE HYDROLASE PROTEIN"/>
    <property type="match status" value="1"/>
</dbReference>
<dbReference type="PANTHER" id="PTHR36978">
    <property type="entry name" value="P-LOOP CONTAINING NUCLEOTIDE TRIPHOSPHATE HYDROLASE"/>
    <property type="match status" value="1"/>
</dbReference>
<dbReference type="Pfam" id="PF17784">
    <property type="entry name" value="Sulfotransfer_4"/>
    <property type="match status" value="1"/>
</dbReference>
<keyword evidence="2" id="KW-1185">Reference proteome</keyword>
<proteinExistence type="predicted"/>
<evidence type="ECO:0000313" key="1">
    <source>
        <dbReference type="EMBL" id="KAK1758779.1"/>
    </source>
</evidence>
<dbReference type="Gene3D" id="3.40.50.300">
    <property type="entry name" value="P-loop containing nucleotide triphosphate hydrolases"/>
    <property type="match status" value="1"/>
</dbReference>
<evidence type="ECO:0000313" key="2">
    <source>
        <dbReference type="Proteomes" id="UP001239445"/>
    </source>
</evidence>
<dbReference type="AlphaFoldDB" id="A0AAJ0BKG3"/>